<dbReference type="AlphaFoldDB" id="A0A382S9A4"/>
<dbReference type="EMBL" id="UINC01126812">
    <property type="protein sequence ID" value="SVD05531.1"/>
    <property type="molecule type" value="Genomic_DNA"/>
</dbReference>
<name>A0A382S9A4_9ZZZZ</name>
<evidence type="ECO:0000313" key="1">
    <source>
        <dbReference type="EMBL" id="SVD05531.1"/>
    </source>
</evidence>
<organism evidence="1">
    <name type="scientific">marine metagenome</name>
    <dbReference type="NCBI Taxonomy" id="408172"/>
    <lineage>
        <taxon>unclassified sequences</taxon>
        <taxon>metagenomes</taxon>
        <taxon>ecological metagenomes</taxon>
    </lineage>
</organism>
<accession>A0A382S9A4</accession>
<protein>
    <submittedName>
        <fullName evidence="1">Uncharacterized protein</fullName>
    </submittedName>
</protein>
<proteinExistence type="predicted"/>
<sequence>MEIGIFGCSHLFGTGEILVDNLYKLSENKTNNLNKGYGAILAELYPQHNFTLFPVLGGGNKDILENLTYAIENSPCDMYIVQTTQWHRFTFGVLQYIKKLFNVSKNMQVYIYDTKTYHGQRTDIDKTYLPSYCATFLPCQPIYSDVPGTGHSQFIWGKDWCAEGADEMKEVYGQAITTIIMDHFASVYFLDENYMMFNILNMLSQQHNIWYFYWSPPFGTIKDLQYVDPETRKDVLSLKIDLLNEKWKTKTHDKEIQSQDIETFLNKKIG</sequence>
<feature type="non-terminal residue" evidence="1">
    <location>
        <position position="270"/>
    </location>
</feature>
<reference evidence="1" key="1">
    <citation type="submission" date="2018-05" db="EMBL/GenBank/DDBJ databases">
        <authorList>
            <person name="Lanie J.A."/>
            <person name="Ng W.-L."/>
            <person name="Kazmierczak K.M."/>
            <person name="Andrzejewski T.M."/>
            <person name="Davidsen T.M."/>
            <person name="Wayne K.J."/>
            <person name="Tettelin H."/>
            <person name="Glass J.I."/>
            <person name="Rusch D."/>
            <person name="Podicherti R."/>
            <person name="Tsui H.-C.T."/>
            <person name="Winkler M.E."/>
        </authorList>
    </citation>
    <scope>NUCLEOTIDE SEQUENCE</scope>
</reference>
<gene>
    <name evidence="1" type="ORF">METZ01_LOCUS358385</name>
</gene>